<gene>
    <name evidence="1" type="primary">HD1</name>
</gene>
<sequence length="133" mass="14560">MDSALISSADACEAAYLQALMCGDSLQPVVIRCNSLVVEAHQALEAGQLSETTAWRLGQFAKRVRSLSAHFLHLETIIGEVKTDTLERSRLLLSSSASPILSSPPPDPPADDQAHCAPYREYFIEHFAYPYPS</sequence>
<name>E0YNP5_9BASI</name>
<proteinExistence type="predicted"/>
<protein>
    <submittedName>
        <fullName evidence="1">Homeodomain transcription factor HD1</fullName>
    </submittedName>
</protein>
<evidence type="ECO:0000313" key="1">
    <source>
        <dbReference type="EMBL" id="ADM24763.1"/>
    </source>
</evidence>
<reference evidence="1" key="1">
    <citation type="journal article" date="2010" name="PLoS Genet.">
        <title>A deviation from the bipolar-tetrapolar mating paradigm in an early diverged basidiomycete.</title>
        <authorList>
            <person name="Coelho M.A."/>
            <person name="Sampaio J.P."/>
            <person name="Goncalves P."/>
        </authorList>
    </citation>
    <scope>NUCLEOTIDE SEQUENCE</scope>
    <source>
        <strain evidence="1">PYCC 4915</strain>
    </source>
</reference>
<accession>E0YNP5</accession>
<dbReference type="EMBL" id="HM143853">
    <property type="protein sequence ID" value="ADM24763.1"/>
    <property type="molecule type" value="Genomic_DNA"/>
</dbReference>
<keyword evidence="1" id="KW-0371">Homeobox</keyword>
<dbReference type="AlphaFoldDB" id="E0YNP5"/>
<dbReference type="GO" id="GO:0003677">
    <property type="term" value="F:DNA binding"/>
    <property type="evidence" value="ECO:0007669"/>
    <property type="project" value="UniProtKB-KW"/>
</dbReference>
<organism evidence="1">
    <name type="scientific">Rhodotorula babjevae</name>
    <dbReference type="NCBI Taxonomy" id="86837"/>
    <lineage>
        <taxon>Eukaryota</taxon>
        <taxon>Fungi</taxon>
        <taxon>Dikarya</taxon>
        <taxon>Basidiomycota</taxon>
        <taxon>Pucciniomycotina</taxon>
        <taxon>Microbotryomycetes</taxon>
        <taxon>Sporidiobolales</taxon>
        <taxon>Sporidiobolaceae</taxon>
        <taxon>Rhodotorula</taxon>
    </lineage>
</organism>
<feature type="non-terminal residue" evidence="1">
    <location>
        <position position="133"/>
    </location>
</feature>